<dbReference type="OrthoDB" id="1932925at2759"/>
<protein>
    <recommendedName>
        <fullName evidence="2">Trichome birefringence-like C-terminal domain-containing protein</fullName>
    </recommendedName>
</protein>
<dbReference type="InterPro" id="IPR029962">
    <property type="entry name" value="TBL"/>
</dbReference>
<gene>
    <name evidence="3" type="ORF">C3L33_02683</name>
</gene>
<feature type="non-terminal residue" evidence="3">
    <location>
        <position position="1"/>
    </location>
</feature>
<dbReference type="Pfam" id="PF13839">
    <property type="entry name" value="PC-Esterase"/>
    <property type="match status" value="1"/>
</dbReference>
<dbReference type="PANTHER" id="PTHR32285">
    <property type="entry name" value="PROTEIN TRICHOME BIREFRINGENCE-LIKE 9-RELATED"/>
    <property type="match status" value="1"/>
</dbReference>
<dbReference type="EMBL" id="QEFC01000260">
    <property type="protein sequence ID" value="KAE9465410.1"/>
    <property type="molecule type" value="Genomic_DNA"/>
</dbReference>
<feature type="domain" description="Trichome birefringence-like C-terminal" evidence="2">
    <location>
        <begin position="103"/>
        <end position="217"/>
    </location>
</feature>
<sequence length="221" mass="25629">MAKPRINSLSYLFSSIILFLSFFLGKSIHFNLDNALSWLNDQDDDEVTMVQSRHSSLKSCDFSYGKWVYDQTYPLYDSNCPYLSSAVTCKKNGRPDSDYEKWKFDALEFLGKMRRKRIILVGDSIMRNQWESLVCLVQSVVPAGRKTVTYAGPTMSFHALDFETSIEFCWAPFLVELKQASGNKRVLHLDMIEENAKYWRGADVLVFDSAHWWTHSEKWSS</sequence>
<organism evidence="3 4">
    <name type="scientific">Rhododendron williamsianum</name>
    <dbReference type="NCBI Taxonomy" id="262921"/>
    <lineage>
        <taxon>Eukaryota</taxon>
        <taxon>Viridiplantae</taxon>
        <taxon>Streptophyta</taxon>
        <taxon>Embryophyta</taxon>
        <taxon>Tracheophyta</taxon>
        <taxon>Spermatophyta</taxon>
        <taxon>Magnoliopsida</taxon>
        <taxon>eudicotyledons</taxon>
        <taxon>Gunneridae</taxon>
        <taxon>Pentapetalae</taxon>
        <taxon>asterids</taxon>
        <taxon>Ericales</taxon>
        <taxon>Ericaceae</taxon>
        <taxon>Ericoideae</taxon>
        <taxon>Rhodoreae</taxon>
        <taxon>Rhododendron</taxon>
    </lineage>
</organism>
<dbReference type="GO" id="GO:0016413">
    <property type="term" value="F:O-acetyltransferase activity"/>
    <property type="evidence" value="ECO:0007669"/>
    <property type="project" value="InterPro"/>
</dbReference>
<evidence type="ECO:0000256" key="1">
    <source>
        <dbReference type="ARBA" id="ARBA00007727"/>
    </source>
</evidence>
<proteinExistence type="inferred from homology"/>
<dbReference type="InterPro" id="IPR026057">
    <property type="entry name" value="TBL_C"/>
</dbReference>
<dbReference type="AlphaFoldDB" id="A0A6A4M5E4"/>
<reference evidence="3 4" key="1">
    <citation type="journal article" date="2019" name="Genome Biol. Evol.">
        <title>The Rhododendron genome and chromosomal organization provide insight into shared whole-genome duplications across the heath family (Ericaceae).</title>
        <authorList>
            <person name="Soza V.L."/>
            <person name="Lindsley D."/>
            <person name="Waalkes A."/>
            <person name="Ramage E."/>
            <person name="Patwardhan R.P."/>
            <person name="Burton J.N."/>
            <person name="Adey A."/>
            <person name="Kumar A."/>
            <person name="Qiu R."/>
            <person name="Shendure J."/>
            <person name="Hall B."/>
        </authorList>
    </citation>
    <scope>NUCLEOTIDE SEQUENCE [LARGE SCALE GENOMIC DNA]</scope>
    <source>
        <strain evidence="3">RSF 1966-606</strain>
    </source>
</reference>
<dbReference type="PANTHER" id="PTHR32285:SF155">
    <property type="entry name" value="PROTEIN TRICHOME BIREFRINGENCE-LIKE 36"/>
    <property type="match status" value="1"/>
</dbReference>
<dbReference type="GO" id="GO:0016020">
    <property type="term" value="C:membrane"/>
    <property type="evidence" value="ECO:0007669"/>
    <property type="project" value="UniProtKB-SubCell"/>
</dbReference>
<keyword evidence="4" id="KW-1185">Reference proteome</keyword>
<evidence type="ECO:0000259" key="2">
    <source>
        <dbReference type="Pfam" id="PF13839"/>
    </source>
</evidence>
<evidence type="ECO:0000313" key="4">
    <source>
        <dbReference type="Proteomes" id="UP000428333"/>
    </source>
</evidence>
<evidence type="ECO:0000313" key="3">
    <source>
        <dbReference type="EMBL" id="KAE9465410.1"/>
    </source>
</evidence>
<name>A0A6A4M5E4_9ERIC</name>
<dbReference type="GO" id="GO:0005794">
    <property type="term" value="C:Golgi apparatus"/>
    <property type="evidence" value="ECO:0007669"/>
    <property type="project" value="TreeGrafter"/>
</dbReference>
<comment type="similarity">
    <text evidence="1">Belongs to the PC-esterase family. TBL subfamily.</text>
</comment>
<dbReference type="Proteomes" id="UP000428333">
    <property type="component" value="Linkage Group LG02"/>
</dbReference>
<accession>A0A6A4M5E4</accession>
<comment type="caution">
    <text evidence="3">The sequence shown here is derived from an EMBL/GenBank/DDBJ whole genome shotgun (WGS) entry which is preliminary data.</text>
</comment>